<comment type="caution">
    <text evidence="2">The sequence shown here is derived from an EMBL/GenBank/DDBJ whole genome shotgun (WGS) entry which is preliminary data.</text>
</comment>
<organism evidence="2 3">
    <name type="scientific">Candidatus Harrisonbacteria bacterium RIFCSPLOWO2_01_FULL_40_28</name>
    <dbReference type="NCBI Taxonomy" id="1798406"/>
    <lineage>
        <taxon>Bacteria</taxon>
        <taxon>Candidatus Harrisoniibacteriota</taxon>
    </lineage>
</organism>
<gene>
    <name evidence="2" type="ORF">A3A04_00775</name>
</gene>
<name>A0A1G1ZN65_9BACT</name>
<evidence type="ECO:0000256" key="1">
    <source>
        <dbReference type="SAM" id="Phobius"/>
    </source>
</evidence>
<protein>
    <submittedName>
        <fullName evidence="2">Uncharacterized protein</fullName>
    </submittedName>
</protein>
<feature type="transmembrane region" description="Helical" evidence="1">
    <location>
        <begin position="12"/>
        <end position="32"/>
    </location>
</feature>
<evidence type="ECO:0000313" key="3">
    <source>
        <dbReference type="Proteomes" id="UP000178517"/>
    </source>
</evidence>
<keyword evidence="1" id="KW-0812">Transmembrane</keyword>
<dbReference type="AlphaFoldDB" id="A0A1G1ZN65"/>
<sequence length="132" mass="15356">MATFDTSLLLARVWGIFIIIVCLGFFANRTLYKNIIEDFKKPGLLYLSGFFTLIIGLLSVLYYNIWTADWRVIITLLGWIACLKGSIRILFPEFVIRMISRVEHRKMFYVISFTLSCMVGLYLFLIGFGFIE</sequence>
<feature type="transmembrane region" description="Helical" evidence="1">
    <location>
        <begin position="72"/>
        <end position="96"/>
    </location>
</feature>
<reference evidence="2 3" key="1">
    <citation type="journal article" date="2016" name="Nat. Commun.">
        <title>Thousands of microbial genomes shed light on interconnected biogeochemical processes in an aquifer system.</title>
        <authorList>
            <person name="Anantharaman K."/>
            <person name="Brown C.T."/>
            <person name="Hug L.A."/>
            <person name="Sharon I."/>
            <person name="Castelle C.J."/>
            <person name="Probst A.J."/>
            <person name="Thomas B.C."/>
            <person name="Singh A."/>
            <person name="Wilkins M.J."/>
            <person name="Karaoz U."/>
            <person name="Brodie E.L."/>
            <person name="Williams K.H."/>
            <person name="Hubbard S.S."/>
            <person name="Banfield J.F."/>
        </authorList>
    </citation>
    <scope>NUCLEOTIDE SEQUENCE [LARGE SCALE GENOMIC DNA]</scope>
</reference>
<evidence type="ECO:0000313" key="2">
    <source>
        <dbReference type="EMBL" id="OGY66083.1"/>
    </source>
</evidence>
<keyword evidence="1" id="KW-0472">Membrane</keyword>
<feature type="transmembrane region" description="Helical" evidence="1">
    <location>
        <begin position="44"/>
        <end position="66"/>
    </location>
</feature>
<dbReference type="STRING" id="1798406.A3A04_00775"/>
<accession>A0A1G1ZN65</accession>
<dbReference type="Proteomes" id="UP000178517">
    <property type="component" value="Unassembled WGS sequence"/>
</dbReference>
<proteinExistence type="predicted"/>
<dbReference type="EMBL" id="MHJI01000010">
    <property type="protein sequence ID" value="OGY66083.1"/>
    <property type="molecule type" value="Genomic_DNA"/>
</dbReference>
<feature type="transmembrane region" description="Helical" evidence="1">
    <location>
        <begin position="108"/>
        <end position="131"/>
    </location>
</feature>
<keyword evidence="1" id="KW-1133">Transmembrane helix</keyword>